<organism evidence="3 4">
    <name type="scientific">Luteolibacter soli</name>
    <dbReference type="NCBI Taxonomy" id="3135280"/>
    <lineage>
        <taxon>Bacteria</taxon>
        <taxon>Pseudomonadati</taxon>
        <taxon>Verrucomicrobiota</taxon>
        <taxon>Verrucomicrobiia</taxon>
        <taxon>Verrucomicrobiales</taxon>
        <taxon>Verrucomicrobiaceae</taxon>
        <taxon>Luteolibacter</taxon>
    </lineage>
</organism>
<dbReference type="InterPro" id="IPR011990">
    <property type="entry name" value="TPR-like_helical_dom_sf"/>
</dbReference>
<evidence type="ECO:0000313" key="4">
    <source>
        <dbReference type="Proteomes" id="UP001371305"/>
    </source>
</evidence>
<reference evidence="3 4" key="1">
    <citation type="submission" date="2024-04" db="EMBL/GenBank/DDBJ databases">
        <title>Luteolibacter sp. isolated from soil.</title>
        <authorList>
            <person name="An J."/>
        </authorList>
    </citation>
    <scope>NUCLEOTIDE SEQUENCE [LARGE SCALE GENOMIC DNA]</scope>
    <source>
        <strain evidence="3 4">Y139</strain>
    </source>
</reference>
<evidence type="ECO:0000256" key="1">
    <source>
        <dbReference type="SAM" id="MobiDB-lite"/>
    </source>
</evidence>
<accession>A0ABU9AYK1</accession>
<name>A0ABU9AYK1_9BACT</name>
<dbReference type="Proteomes" id="UP001371305">
    <property type="component" value="Unassembled WGS sequence"/>
</dbReference>
<dbReference type="Gene3D" id="1.25.40.10">
    <property type="entry name" value="Tetratricopeptide repeat domain"/>
    <property type="match status" value="1"/>
</dbReference>
<feature type="chain" id="PRO_5047260565" evidence="2">
    <location>
        <begin position="25"/>
        <end position="669"/>
    </location>
</feature>
<evidence type="ECO:0000313" key="3">
    <source>
        <dbReference type="EMBL" id="MEK7952854.1"/>
    </source>
</evidence>
<keyword evidence="2" id="KW-0732">Signal</keyword>
<dbReference type="PANTHER" id="PTHR34859:SF2">
    <property type="entry name" value="LYSM DOMAIN-CONTAINING PROTEIN"/>
    <property type="match status" value="1"/>
</dbReference>
<gene>
    <name evidence="3" type="ORF">WKV53_20240</name>
</gene>
<proteinExistence type="predicted"/>
<dbReference type="Pfam" id="PF13432">
    <property type="entry name" value="TPR_16"/>
    <property type="match status" value="2"/>
</dbReference>
<feature type="region of interest" description="Disordered" evidence="1">
    <location>
        <begin position="546"/>
        <end position="574"/>
    </location>
</feature>
<sequence length="669" mass="73937">MKTPSSWIVSLLILPLLGSGVASAQRVTGRSTPQAPSAAPAYRPAPSVRPSPAPSYRPAPTARPMPTYRPAPTPTYRPTPTPTYRPTPPRQVVPQRVTPQTRPMVRPTVKPVPQVQPKPKPQSQVTPKPTPPRGPNAVPATRPTFKPAIRPDSTVAPSVPRPRPSIRPMPEVTKKVTPPDSTAFNRTPARPMVSPRQPTQTSPSIVKRPVGFARPDGKPGRPTLTRPISQGGVLTRPAQLDPVTQRKWGNWGKWSNATQSGLVNAAVINRNYRCAVNWSYRPNCWGANPWWASTACHRSWYCGHWNYGWSPYWYNHCYSNWYPCTYPGYYVRSYPISWGLACWSLGSLVYDTGYYVYRNPYRPEPYHYESTVIDYEQPMSVISREYTSGDEIASDLSASRSADALERSRDSFRDEDFLTALSAVDEAISYQPGDSALHEYRALVLFALGKYKDAAGVLHPLLASGPGWDRETMVGLYRSEDRYLTQLAKLEQYVAARPDQPAPRFLLGYHYLVGGDLDRAAKEFDEVSSLRSDDTISRQLRELARASVKSDDADSGESTPPAPGDAGPEVEGPSATQLVGTWRSDRAENGVVTLSLRGDAGFTWTFKRDAASPTELTGTWEINDRGLLVLSSENAQMVGEVKFSTSQKMSFILAGGPEGDPGLSFDRTP</sequence>
<feature type="compositionally biased region" description="Low complexity" evidence="1">
    <location>
        <begin position="92"/>
        <end position="113"/>
    </location>
</feature>
<protein>
    <submittedName>
        <fullName evidence="3">Tetratricopeptide repeat protein</fullName>
    </submittedName>
</protein>
<comment type="caution">
    <text evidence="3">The sequence shown here is derived from an EMBL/GenBank/DDBJ whole genome shotgun (WGS) entry which is preliminary data.</text>
</comment>
<feature type="signal peptide" evidence="2">
    <location>
        <begin position="1"/>
        <end position="24"/>
    </location>
</feature>
<feature type="compositionally biased region" description="Pro residues" evidence="1">
    <location>
        <begin position="47"/>
        <end position="91"/>
    </location>
</feature>
<keyword evidence="4" id="KW-1185">Reference proteome</keyword>
<dbReference type="RefSeq" id="WP_341406613.1">
    <property type="nucleotide sequence ID" value="NZ_JBBUKT010000009.1"/>
</dbReference>
<dbReference type="EMBL" id="JBBUKT010000009">
    <property type="protein sequence ID" value="MEK7952854.1"/>
    <property type="molecule type" value="Genomic_DNA"/>
</dbReference>
<dbReference type="PANTHER" id="PTHR34859">
    <property type="entry name" value="UNNAMED PRODUCT"/>
    <property type="match status" value="1"/>
</dbReference>
<dbReference type="SUPFAM" id="SSF48452">
    <property type="entry name" value="TPR-like"/>
    <property type="match status" value="1"/>
</dbReference>
<evidence type="ECO:0000256" key="2">
    <source>
        <dbReference type="SAM" id="SignalP"/>
    </source>
</evidence>
<feature type="compositionally biased region" description="Low complexity" evidence="1">
    <location>
        <begin position="33"/>
        <end position="46"/>
    </location>
</feature>
<feature type="region of interest" description="Disordered" evidence="1">
    <location>
        <begin position="22"/>
        <end position="230"/>
    </location>
</feature>